<reference evidence="3 4" key="1">
    <citation type="submission" date="2018-12" db="EMBL/GenBank/DDBJ databases">
        <authorList>
            <person name="Sun L."/>
            <person name="Chen Z."/>
        </authorList>
    </citation>
    <scope>NUCLEOTIDE SEQUENCE [LARGE SCALE GENOMIC DNA]</scope>
    <source>
        <strain evidence="3 4">3-5-3</strain>
    </source>
</reference>
<evidence type="ECO:0000256" key="1">
    <source>
        <dbReference type="ARBA" id="ARBA00023004"/>
    </source>
</evidence>
<evidence type="ECO:0000259" key="2">
    <source>
        <dbReference type="SMART" id="SM00899"/>
    </source>
</evidence>
<dbReference type="PANTHER" id="PTHR42954:SF1">
    <property type="entry name" value="FERROUS IRON TRANSPORTER FEOA DOMAIN-CONTAINING PROTEIN"/>
    <property type="match status" value="1"/>
</dbReference>
<sequence>MKLTEIELSKPVRITNMACSNRLVSRRLNDLGIMEGTLISIIKRLPFGGPITLEASNQWISIRRSEALQILVEAV</sequence>
<dbReference type="Gene3D" id="2.30.30.90">
    <property type="match status" value="1"/>
</dbReference>
<evidence type="ECO:0000313" key="3">
    <source>
        <dbReference type="EMBL" id="RUT33547.1"/>
    </source>
</evidence>
<dbReference type="InterPro" id="IPR052713">
    <property type="entry name" value="FeoA"/>
</dbReference>
<dbReference type="InterPro" id="IPR008988">
    <property type="entry name" value="Transcriptional_repressor_C"/>
</dbReference>
<dbReference type="PANTHER" id="PTHR42954">
    <property type="entry name" value="FE(2+) TRANSPORT PROTEIN A"/>
    <property type="match status" value="1"/>
</dbReference>
<dbReference type="RefSeq" id="WP_127198661.1">
    <property type="nucleotide sequence ID" value="NZ_RZNX01000002.1"/>
</dbReference>
<comment type="caution">
    <text evidence="3">The sequence shown here is derived from an EMBL/GenBank/DDBJ whole genome shotgun (WGS) entry which is preliminary data.</text>
</comment>
<feature type="domain" description="Ferrous iron transporter FeoA-like" evidence="2">
    <location>
        <begin position="1"/>
        <end position="74"/>
    </location>
</feature>
<dbReference type="GO" id="GO:0046914">
    <property type="term" value="F:transition metal ion binding"/>
    <property type="evidence" value="ECO:0007669"/>
    <property type="project" value="InterPro"/>
</dbReference>
<organism evidence="3 4">
    <name type="scientific">Paenibacillus zeisoli</name>
    <dbReference type="NCBI Taxonomy" id="2496267"/>
    <lineage>
        <taxon>Bacteria</taxon>
        <taxon>Bacillati</taxon>
        <taxon>Bacillota</taxon>
        <taxon>Bacilli</taxon>
        <taxon>Bacillales</taxon>
        <taxon>Paenibacillaceae</taxon>
        <taxon>Paenibacillus</taxon>
    </lineage>
</organism>
<dbReference type="AlphaFoldDB" id="A0A433XHJ5"/>
<protein>
    <submittedName>
        <fullName evidence="3">Ferrous iron transport protein A</fullName>
    </submittedName>
</protein>
<dbReference type="SUPFAM" id="SSF50037">
    <property type="entry name" value="C-terminal domain of transcriptional repressors"/>
    <property type="match status" value="1"/>
</dbReference>
<proteinExistence type="predicted"/>
<gene>
    <name evidence="3" type="ORF">EJP77_07840</name>
</gene>
<keyword evidence="1" id="KW-0408">Iron</keyword>
<dbReference type="Pfam" id="PF04023">
    <property type="entry name" value="FeoA"/>
    <property type="match status" value="1"/>
</dbReference>
<evidence type="ECO:0000313" key="4">
    <source>
        <dbReference type="Proteomes" id="UP000272464"/>
    </source>
</evidence>
<accession>A0A433XHJ5</accession>
<keyword evidence="4" id="KW-1185">Reference proteome</keyword>
<name>A0A433XHJ5_9BACL</name>
<dbReference type="SMART" id="SM00899">
    <property type="entry name" value="FeoA"/>
    <property type="match status" value="1"/>
</dbReference>
<dbReference type="EMBL" id="RZNX01000002">
    <property type="protein sequence ID" value="RUT33547.1"/>
    <property type="molecule type" value="Genomic_DNA"/>
</dbReference>
<dbReference type="InterPro" id="IPR038157">
    <property type="entry name" value="FeoA_core_dom"/>
</dbReference>
<dbReference type="OrthoDB" id="9811076at2"/>
<dbReference type="InterPro" id="IPR007167">
    <property type="entry name" value="Fe-transptr_FeoA-like"/>
</dbReference>
<dbReference type="Proteomes" id="UP000272464">
    <property type="component" value="Unassembled WGS sequence"/>
</dbReference>